<feature type="region of interest" description="Disordered" evidence="4">
    <location>
        <begin position="109"/>
        <end position="231"/>
    </location>
</feature>
<protein>
    <recommendedName>
        <fullName evidence="2 3">Single-stranded DNA-binding protein</fullName>
        <shortName evidence="2">SSB</shortName>
    </recommendedName>
</protein>
<dbReference type="Proteomes" id="UP000253204">
    <property type="component" value="Unassembled WGS sequence"/>
</dbReference>
<accession>A0A368U9Y6</accession>
<gene>
    <name evidence="5" type="primary">ssb</name>
    <name evidence="5" type="ORF">DU506_01160</name>
</gene>
<organism evidence="5 6">
    <name type="scientific">Vreelandella rituensis</name>
    <dbReference type="NCBI Taxonomy" id="2282306"/>
    <lineage>
        <taxon>Bacteria</taxon>
        <taxon>Pseudomonadati</taxon>
        <taxon>Pseudomonadota</taxon>
        <taxon>Gammaproteobacteria</taxon>
        <taxon>Oceanospirillales</taxon>
        <taxon>Halomonadaceae</taxon>
        <taxon>Vreelandella</taxon>
    </lineage>
</organism>
<dbReference type="OrthoDB" id="9809878at2"/>
<name>A0A368U9Y6_9GAMM</name>
<evidence type="ECO:0000313" key="6">
    <source>
        <dbReference type="Proteomes" id="UP000253204"/>
    </source>
</evidence>
<evidence type="ECO:0000313" key="5">
    <source>
        <dbReference type="EMBL" id="RCV93795.1"/>
    </source>
</evidence>
<dbReference type="GO" id="GO:0009295">
    <property type="term" value="C:nucleoid"/>
    <property type="evidence" value="ECO:0007669"/>
    <property type="project" value="TreeGrafter"/>
</dbReference>
<dbReference type="NCBIfam" id="TIGR00621">
    <property type="entry name" value="ssb"/>
    <property type="match status" value="1"/>
</dbReference>
<dbReference type="PANTHER" id="PTHR10302">
    <property type="entry name" value="SINGLE-STRANDED DNA-BINDING PROTEIN"/>
    <property type="match status" value="1"/>
</dbReference>
<dbReference type="PANTHER" id="PTHR10302:SF27">
    <property type="entry name" value="SINGLE-STRANDED DNA-BINDING PROTEIN"/>
    <property type="match status" value="1"/>
</dbReference>
<proteinExistence type="inferred from homology"/>
<dbReference type="CDD" id="cd04496">
    <property type="entry name" value="SSB_OBF"/>
    <property type="match status" value="1"/>
</dbReference>
<keyword evidence="1 2" id="KW-0238">DNA-binding</keyword>
<comment type="subunit">
    <text evidence="2">Homotetramer.</text>
</comment>
<dbReference type="AlphaFoldDB" id="A0A368U9Y6"/>
<dbReference type="InterPro" id="IPR011344">
    <property type="entry name" value="ssDNA-bd"/>
</dbReference>
<evidence type="ECO:0000256" key="2">
    <source>
        <dbReference type="HAMAP-Rule" id="MF_00984"/>
    </source>
</evidence>
<sequence length="241" mass="26346">MARGINKCLLIGNLGSDPEMRFTTAGAPVANVSLATTDTWKDRQTGQAQERTEWHRLVFFNKLAEVVQQYLKKGSKIYVEGRLQTRKWQDQNGQDRYSTEIVVNDMQMLDGAPQGGNQGQQPNPQQGGYQQPPQTQQQGNQQPAQANQQGGYQQPAQANQQGGYQQPAQANQQGGYQQPAQANQQGGYQQPPQNQQQNAHQGQQPNTPPPAQQAPPMGGGGGFDDFDGEIPFACMHNICGG</sequence>
<dbReference type="EMBL" id="QPIJ01000001">
    <property type="protein sequence ID" value="RCV93795.1"/>
    <property type="molecule type" value="Genomic_DNA"/>
</dbReference>
<evidence type="ECO:0000256" key="4">
    <source>
        <dbReference type="SAM" id="MobiDB-lite"/>
    </source>
</evidence>
<dbReference type="Gene3D" id="2.40.50.140">
    <property type="entry name" value="Nucleic acid-binding proteins"/>
    <property type="match status" value="1"/>
</dbReference>
<dbReference type="InterPro" id="IPR012340">
    <property type="entry name" value="NA-bd_OB-fold"/>
</dbReference>
<dbReference type="GO" id="GO:0006260">
    <property type="term" value="P:DNA replication"/>
    <property type="evidence" value="ECO:0007669"/>
    <property type="project" value="InterPro"/>
</dbReference>
<dbReference type="Pfam" id="PF00436">
    <property type="entry name" value="SSB"/>
    <property type="match status" value="1"/>
</dbReference>
<dbReference type="InterPro" id="IPR000424">
    <property type="entry name" value="Primosome_PriB/ssb"/>
</dbReference>
<comment type="caution">
    <text evidence="2">Lacks conserved residue(s) required for the propagation of feature annotation.</text>
</comment>
<keyword evidence="6" id="KW-1185">Reference proteome</keyword>
<dbReference type="RefSeq" id="WP_114485123.1">
    <property type="nucleotide sequence ID" value="NZ_QPIJ01000001.1"/>
</dbReference>
<evidence type="ECO:0000256" key="3">
    <source>
        <dbReference type="RuleBase" id="RU000524"/>
    </source>
</evidence>
<dbReference type="HAMAP" id="MF_00984">
    <property type="entry name" value="SSB"/>
    <property type="match status" value="1"/>
</dbReference>
<dbReference type="PROSITE" id="PS50935">
    <property type="entry name" value="SSB"/>
    <property type="match status" value="1"/>
</dbReference>
<feature type="compositionally biased region" description="Low complexity" evidence="4">
    <location>
        <begin position="119"/>
        <end position="205"/>
    </location>
</feature>
<comment type="caution">
    <text evidence="5">The sequence shown here is derived from an EMBL/GenBank/DDBJ whole genome shotgun (WGS) entry which is preliminary data.</text>
</comment>
<reference evidence="5 6" key="1">
    <citation type="submission" date="2018-07" db="EMBL/GenBank/DDBJ databases">
        <title>Halomonas rutogse sp. nov., isolated from Lake TangqianCo on Tibetan Plateau.</title>
        <authorList>
            <person name="Lu H."/>
            <person name="Xing P."/>
            <person name="Wu Q."/>
        </authorList>
    </citation>
    <scope>NUCLEOTIDE SEQUENCE [LARGE SCALE GENOMIC DNA]</scope>
    <source>
        <strain evidence="5 6">TQ8S</strain>
    </source>
</reference>
<evidence type="ECO:0000256" key="1">
    <source>
        <dbReference type="ARBA" id="ARBA00023125"/>
    </source>
</evidence>
<dbReference type="SUPFAM" id="SSF50249">
    <property type="entry name" value="Nucleic acid-binding proteins"/>
    <property type="match status" value="1"/>
</dbReference>
<dbReference type="GO" id="GO:0003697">
    <property type="term" value="F:single-stranded DNA binding"/>
    <property type="evidence" value="ECO:0007669"/>
    <property type="project" value="UniProtKB-UniRule"/>
</dbReference>